<evidence type="ECO:0000313" key="1">
    <source>
        <dbReference type="EMBL" id="SIO13551.1"/>
    </source>
</evidence>
<dbReference type="EMBL" id="FSRA01000001">
    <property type="protein sequence ID" value="SIO13551.1"/>
    <property type="molecule type" value="Genomic_DNA"/>
</dbReference>
<gene>
    <name evidence="1" type="ORF">SAMN04488055_3114</name>
</gene>
<dbReference type="GO" id="GO:0005975">
    <property type="term" value="P:carbohydrate metabolic process"/>
    <property type="evidence" value="ECO:0007669"/>
    <property type="project" value="InterPro"/>
</dbReference>
<organism evidence="1 2">
    <name type="scientific">Chitinophaga niabensis</name>
    <dbReference type="NCBI Taxonomy" id="536979"/>
    <lineage>
        <taxon>Bacteria</taxon>
        <taxon>Pseudomonadati</taxon>
        <taxon>Bacteroidota</taxon>
        <taxon>Chitinophagia</taxon>
        <taxon>Chitinophagales</taxon>
        <taxon>Chitinophagaceae</taxon>
        <taxon>Chitinophaga</taxon>
    </lineage>
</organism>
<dbReference type="STRING" id="536979.SAMN04488055_3114"/>
<keyword evidence="2" id="KW-1185">Reference proteome</keyword>
<reference evidence="1 2" key="1">
    <citation type="submission" date="2016-11" db="EMBL/GenBank/DDBJ databases">
        <authorList>
            <person name="Jaros S."/>
            <person name="Januszkiewicz K."/>
            <person name="Wedrychowicz H."/>
        </authorList>
    </citation>
    <scope>NUCLEOTIDE SEQUENCE [LARGE SCALE GENOMIC DNA]</scope>
    <source>
        <strain evidence="1 2">DSM 24787</strain>
    </source>
</reference>
<evidence type="ECO:0000313" key="2">
    <source>
        <dbReference type="Proteomes" id="UP000185003"/>
    </source>
</evidence>
<accession>A0A1N6H170</accession>
<protein>
    <submittedName>
        <fullName evidence="1">Uncharacterized protein</fullName>
    </submittedName>
</protein>
<dbReference type="Proteomes" id="UP000185003">
    <property type="component" value="Unassembled WGS sequence"/>
</dbReference>
<sequence>MLLLQKGNNTYAMSITKYSLALLACWLVAFKPSPQVAITRERADELLAKLPDWDPWVRSPDASTLAWNESPTLHALADMYEATNDPHYLEILAQRGQNVLSHRDDRRNVADGSGKVRPGWSMASKYVVATGKLDDVIDVRSTPSAYNNQTTVEVVPANGSFTLVVNNKFFKRKEVFADLSLNPSDARFVEKVVNDPMAPYSCAAGEYTDKSNLIRVKLLKKGVLNAGTITLKPVPLAYSGYYGVIYQPMLRFVEHVKKNPALAYLVPAADSFIVAAAASYDDIIKRLWREGPNKGEGYFLTCEKGESFPADNVGAPFNFQGRQVCAMLALHRLTGKKVYKEKAEKMCRMFKNRLRYDQQKDLYEWNYWFEPMTTIGWKPEDNLSANVKYFKPYAITEDVSHGILDIAMVAAATEQGVVFDNTDLKRFANTLLVNVMTPDGCDMRRRVDGLGPAHPAYFNQLHGWLELAPGNAKVFPVIKKAYLCKNEESFVFCARLLKWEKKLN</sequence>
<dbReference type="SUPFAM" id="SSF48208">
    <property type="entry name" value="Six-hairpin glycosidases"/>
    <property type="match status" value="1"/>
</dbReference>
<name>A0A1N6H170_9BACT</name>
<dbReference type="InterPro" id="IPR008928">
    <property type="entry name" value="6-hairpin_glycosidase_sf"/>
</dbReference>
<proteinExistence type="predicted"/>
<dbReference type="AlphaFoldDB" id="A0A1N6H170"/>